<dbReference type="AlphaFoldDB" id="A0A4U6DA03"/>
<feature type="chain" id="PRO_5020184472" evidence="1">
    <location>
        <begin position="21"/>
        <end position="494"/>
    </location>
</feature>
<evidence type="ECO:0000256" key="1">
    <source>
        <dbReference type="SAM" id="SignalP"/>
    </source>
</evidence>
<reference evidence="2 3" key="1">
    <citation type="submission" date="2019-05" db="EMBL/GenBank/DDBJ databases">
        <title>Dyadobacter AR-3-8 sp. nov., isolated from arctic soil.</title>
        <authorList>
            <person name="Chaudhary D.K."/>
        </authorList>
    </citation>
    <scope>NUCLEOTIDE SEQUENCE [LARGE SCALE GENOMIC DNA]</scope>
    <source>
        <strain evidence="2 3">AR-3-8</strain>
    </source>
</reference>
<comment type="caution">
    <text evidence="2">The sequence shown here is derived from an EMBL/GenBank/DDBJ whole genome shotgun (WGS) entry which is preliminary data.</text>
</comment>
<sequence>MKNKFLPLILLIFLTGKISAQSTFTGEKTSWHGFDRYDFIMDEATLKITPFKPDADEKNAVKAPEKGQRRCIIVVPQKAAAGNPWSWQGCYWDHEPQTEAELLKRGFFIAFITPDPGKEWDAWYKFLTEKYGLAKKPAFVGMSKGGVNEYDWATNNPDKVSCIYADNPAIRSTAFMKLGELAKNDVPLLNICGSADFLLERNTLAIEKRYQELGGRITIMIKEGPPHHPHSIKNPKLIADWIESNMKLTPEKRPDFAASNFIKSYYYSLENSYHYLPEEKTYAISRGPGFTRFYKRYDLERNSQWGVTGMAIIVPEKAAPGKPWIFKASNIDRNDVVDQQLLAKGYHIVIAPLTEQSGAVKSQWDSTYHFMIQHGFSKKASLEGKGAAAGESFAWAIDNPDKVSAIYTENPVMHSLMSKQILLDNLKPLAKAKIPLLTVSGSLDPWLAENTNVLEQLYKKLGGKNTVLIRRGEGHFLTNKEPEVIVNFITGNTK</sequence>
<dbReference type="GO" id="GO:0016787">
    <property type="term" value="F:hydrolase activity"/>
    <property type="evidence" value="ECO:0007669"/>
    <property type="project" value="UniProtKB-KW"/>
</dbReference>
<evidence type="ECO:0000313" key="3">
    <source>
        <dbReference type="Proteomes" id="UP000304900"/>
    </source>
</evidence>
<keyword evidence="1" id="KW-0732">Signal</keyword>
<dbReference type="Gene3D" id="3.40.50.1820">
    <property type="entry name" value="alpha/beta hydrolase"/>
    <property type="match status" value="1"/>
</dbReference>
<feature type="signal peptide" evidence="1">
    <location>
        <begin position="1"/>
        <end position="20"/>
    </location>
</feature>
<dbReference type="OrthoDB" id="9796689at2"/>
<gene>
    <name evidence="2" type="ORF">FDK13_03885</name>
</gene>
<dbReference type="InterPro" id="IPR029058">
    <property type="entry name" value="AB_hydrolase_fold"/>
</dbReference>
<dbReference type="EMBL" id="SZVO01000002">
    <property type="protein sequence ID" value="TKT93008.1"/>
    <property type="molecule type" value="Genomic_DNA"/>
</dbReference>
<dbReference type="SUPFAM" id="SSF53474">
    <property type="entry name" value="alpha/beta-Hydrolases"/>
    <property type="match status" value="2"/>
</dbReference>
<proteinExistence type="predicted"/>
<accession>A0A4U6DA03</accession>
<keyword evidence="3" id="KW-1185">Reference proteome</keyword>
<dbReference type="RefSeq" id="WP_137338684.1">
    <property type="nucleotide sequence ID" value="NZ_BSQH01000018.1"/>
</dbReference>
<organism evidence="2 3">
    <name type="scientific">Dyadobacter frigoris</name>
    <dbReference type="NCBI Taxonomy" id="2576211"/>
    <lineage>
        <taxon>Bacteria</taxon>
        <taxon>Pseudomonadati</taxon>
        <taxon>Bacteroidota</taxon>
        <taxon>Cytophagia</taxon>
        <taxon>Cytophagales</taxon>
        <taxon>Spirosomataceae</taxon>
        <taxon>Dyadobacter</taxon>
    </lineage>
</organism>
<protein>
    <submittedName>
        <fullName evidence="2">Alpha/beta hydrolase</fullName>
    </submittedName>
</protein>
<keyword evidence="2" id="KW-0378">Hydrolase</keyword>
<evidence type="ECO:0000313" key="2">
    <source>
        <dbReference type="EMBL" id="TKT93008.1"/>
    </source>
</evidence>
<name>A0A4U6DA03_9BACT</name>
<dbReference type="Proteomes" id="UP000304900">
    <property type="component" value="Unassembled WGS sequence"/>
</dbReference>